<reference evidence="1" key="1">
    <citation type="submission" date="2018-01" db="EMBL/GenBank/DDBJ databases">
        <title>An insight into the sialome of Amazonian anophelines.</title>
        <authorList>
            <person name="Ribeiro J.M."/>
            <person name="Scarpassa V."/>
            <person name="Calvo E."/>
        </authorList>
    </citation>
    <scope>NUCLEOTIDE SEQUENCE</scope>
</reference>
<proteinExistence type="predicted"/>
<sequence length="66" mass="6442">MAAAAPTPLPLATAPALVESSCISSVLLSAFSVTPTADGSIDTFSGCCSSTVSCTISSCATSVEVR</sequence>
<dbReference type="AlphaFoldDB" id="A0A2M4DNB2"/>
<dbReference type="EMBL" id="GGFL01014864">
    <property type="protein sequence ID" value="MBW79042.1"/>
    <property type="molecule type" value="Transcribed_RNA"/>
</dbReference>
<organism evidence="1">
    <name type="scientific">Anopheles darlingi</name>
    <name type="common">Mosquito</name>
    <dbReference type="NCBI Taxonomy" id="43151"/>
    <lineage>
        <taxon>Eukaryota</taxon>
        <taxon>Metazoa</taxon>
        <taxon>Ecdysozoa</taxon>
        <taxon>Arthropoda</taxon>
        <taxon>Hexapoda</taxon>
        <taxon>Insecta</taxon>
        <taxon>Pterygota</taxon>
        <taxon>Neoptera</taxon>
        <taxon>Endopterygota</taxon>
        <taxon>Diptera</taxon>
        <taxon>Nematocera</taxon>
        <taxon>Culicoidea</taxon>
        <taxon>Culicidae</taxon>
        <taxon>Anophelinae</taxon>
        <taxon>Anopheles</taxon>
    </lineage>
</organism>
<name>A0A2M4DNB2_ANODA</name>
<evidence type="ECO:0000313" key="1">
    <source>
        <dbReference type="EMBL" id="MBW79042.1"/>
    </source>
</evidence>
<accession>A0A2M4DNB2</accession>
<protein>
    <submittedName>
        <fullName evidence="1">Putative secreted protein</fullName>
    </submittedName>
</protein>